<dbReference type="Proteomes" id="UP000002695">
    <property type="component" value="Plasmid unnamed"/>
</dbReference>
<keyword evidence="3" id="KW-1185">Reference proteome</keyword>
<dbReference type="EMBL" id="CP001362">
    <property type="protein sequence ID" value="ACY86450.1"/>
    <property type="molecule type" value="Genomic_DNA"/>
</dbReference>
<dbReference type="SMR" id="A0A0F6AW30"/>
<sequence>MMRRSEIRWMKRHVCAGALVTGLLFPLATEAASKENITIPFTLTNPQQTCKLTFDNGGNTMNYQLGVMNKGVRMQHRPFTVKVDCGQSTVVKTALTARNTTGTLQGGGDSSVVIMRMNGQPSNNGPLFWLENGSKRVKLTGKDDDAFCISPSPNNCELRPVTDIPANSPEGNIDVTVVFDVVYPQ</sequence>
<organism evidence="2 3">
    <name type="scientific">Salmonella typhimurium (strain 14028s / SGSC 2262)</name>
    <dbReference type="NCBI Taxonomy" id="588858"/>
    <lineage>
        <taxon>Bacteria</taxon>
        <taxon>Pseudomonadati</taxon>
        <taxon>Pseudomonadota</taxon>
        <taxon>Gammaproteobacteria</taxon>
        <taxon>Enterobacterales</taxon>
        <taxon>Enterobacteriaceae</taxon>
        <taxon>Salmonella</taxon>
    </lineage>
</organism>
<dbReference type="RefSeq" id="WP_010999940.1">
    <property type="nucleotide sequence ID" value="NC_016855.1"/>
</dbReference>
<geneLocation type="plasmid" evidence="2 3">
    <name>unnamed</name>
</geneLocation>
<evidence type="ECO:0000256" key="1">
    <source>
        <dbReference type="SAM" id="SignalP"/>
    </source>
</evidence>
<dbReference type="BioCyc" id="SENT588858:STM14_RS00075-MONOMER"/>
<dbReference type="PATRIC" id="fig|588858.6.peg.21"/>
<proteinExistence type="predicted"/>
<dbReference type="AlphaFoldDB" id="A0A0F6AW30"/>
<keyword evidence="1" id="KW-0732">Signal</keyword>
<feature type="chain" id="PRO_5002500064" evidence="1">
    <location>
        <begin position="32"/>
        <end position="185"/>
    </location>
</feature>
<gene>
    <name evidence="2" type="primary">orf5</name>
    <name evidence="2" type="ordered locus">STM14_5540</name>
</gene>
<dbReference type="HOGENOM" id="CLU_1414277_0_0_6"/>
<name>A0A0F6AW30_SALT1</name>
<reference evidence="2 3" key="1">
    <citation type="journal article" date="2010" name="J. Bacteriol.">
        <title>Short-term signatures of evolutionary change in the Salmonella enterica serovar typhimurium 14028 genome.</title>
        <authorList>
            <person name="Jarvik T."/>
            <person name="Smillie C."/>
            <person name="Groisman E.A."/>
            <person name="Ochman H."/>
        </authorList>
    </citation>
    <scope>NUCLEOTIDE SEQUENCE [LARGE SCALE GENOMIC DNA]</scope>
    <source>
        <strain evidence="3">14028s / SGSC 2262</strain>
    </source>
</reference>
<accession>A0A0F6AW30</accession>
<keyword evidence="2" id="KW-0614">Plasmid</keyword>
<protein>
    <submittedName>
        <fullName evidence="2">Outer membrane protein</fullName>
    </submittedName>
</protein>
<dbReference type="KEGG" id="seo:STM14_5540"/>
<evidence type="ECO:0000313" key="3">
    <source>
        <dbReference type="Proteomes" id="UP000002695"/>
    </source>
</evidence>
<evidence type="ECO:0000313" key="2">
    <source>
        <dbReference type="EMBL" id="ACY86450.1"/>
    </source>
</evidence>
<feature type="signal peptide" evidence="1">
    <location>
        <begin position="1"/>
        <end position="31"/>
    </location>
</feature>